<organism evidence="3 4">
    <name type="scientific">Modicella reniformis</name>
    <dbReference type="NCBI Taxonomy" id="1440133"/>
    <lineage>
        <taxon>Eukaryota</taxon>
        <taxon>Fungi</taxon>
        <taxon>Fungi incertae sedis</taxon>
        <taxon>Mucoromycota</taxon>
        <taxon>Mortierellomycotina</taxon>
        <taxon>Mortierellomycetes</taxon>
        <taxon>Mortierellales</taxon>
        <taxon>Mortierellaceae</taxon>
        <taxon>Modicella</taxon>
    </lineage>
</organism>
<dbReference type="InterPro" id="IPR001005">
    <property type="entry name" value="SANT/Myb"/>
</dbReference>
<keyword evidence="4" id="KW-1185">Reference proteome</keyword>
<protein>
    <recommendedName>
        <fullName evidence="2">Myb-like domain-containing protein</fullName>
    </recommendedName>
</protein>
<evidence type="ECO:0000256" key="1">
    <source>
        <dbReference type="SAM" id="MobiDB-lite"/>
    </source>
</evidence>
<dbReference type="AlphaFoldDB" id="A0A9P6LXP6"/>
<sequence length="186" mass="21806">MPDSGIVIVRSKAWTQAEREAMYLAATRFRLSGQWSKIREMMNLHRTDKEIEEEYKKLYGHRDSISDDEDNDDDHHDDNYNDDMNKRMVCSNLHKESPKMGEDRFGQTDGDADDEAESAVFMKFGGSRHSGVSQTHHLHHHQQGQQGQDGYEHQRIFGQTREPIRLHMNELMIDKHFVLEEIPLRL</sequence>
<dbReference type="Gene3D" id="1.10.10.60">
    <property type="entry name" value="Homeodomain-like"/>
    <property type="match status" value="1"/>
</dbReference>
<proteinExistence type="predicted"/>
<feature type="region of interest" description="Disordered" evidence="1">
    <location>
        <begin position="128"/>
        <end position="148"/>
    </location>
</feature>
<dbReference type="PROSITE" id="PS50090">
    <property type="entry name" value="MYB_LIKE"/>
    <property type="match status" value="1"/>
</dbReference>
<comment type="caution">
    <text evidence="3">The sequence shown here is derived from an EMBL/GenBank/DDBJ whole genome shotgun (WGS) entry which is preliminary data.</text>
</comment>
<gene>
    <name evidence="3" type="ORF">BGZ65_006568</name>
</gene>
<evidence type="ECO:0000313" key="3">
    <source>
        <dbReference type="EMBL" id="KAF9950513.1"/>
    </source>
</evidence>
<dbReference type="OrthoDB" id="2448622at2759"/>
<evidence type="ECO:0000313" key="4">
    <source>
        <dbReference type="Proteomes" id="UP000749646"/>
    </source>
</evidence>
<reference evidence="3" key="1">
    <citation type="journal article" date="2020" name="Fungal Divers.">
        <title>Resolving the Mortierellaceae phylogeny through synthesis of multi-gene phylogenetics and phylogenomics.</title>
        <authorList>
            <person name="Vandepol N."/>
            <person name="Liber J."/>
            <person name="Desiro A."/>
            <person name="Na H."/>
            <person name="Kennedy M."/>
            <person name="Barry K."/>
            <person name="Grigoriev I.V."/>
            <person name="Miller A.N."/>
            <person name="O'Donnell K."/>
            <person name="Stajich J.E."/>
            <person name="Bonito G."/>
        </authorList>
    </citation>
    <scope>NUCLEOTIDE SEQUENCE</scope>
    <source>
        <strain evidence="3">MES-2147</strain>
    </source>
</reference>
<accession>A0A9P6LXP6</accession>
<dbReference type="Proteomes" id="UP000749646">
    <property type="component" value="Unassembled WGS sequence"/>
</dbReference>
<name>A0A9P6LXP6_9FUNG</name>
<feature type="domain" description="Myb-like" evidence="2">
    <location>
        <begin position="14"/>
        <end position="59"/>
    </location>
</feature>
<feature type="compositionally biased region" description="Basic and acidic residues" evidence="1">
    <location>
        <begin position="73"/>
        <end position="84"/>
    </location>
</feature>
<evidence type="ECO:0000259" key="2">
    <source>
        <dbReference type="PROSITE" id="PS50090"/>
    </source>
</evidence>
<dbReference type="SUPFAM" id="SSF46689">
    <property type="entry name" value="Homeodomain-like"/>
    <property type="match status" value="1"/>
</dbReference>
<feature type="region of interest" description="Disordered" evidence="1">
    <location>
        <begin position="62"/>
        <end position="84"/>
    </location>
</feature>
<dbReference type="EMBL" id="JAAAHW010007174">
    <property type="protein sequence ID" value="KAF9950513.1"/>
    <property type="molecule type" value="Genomic_DNA"/>
</dbReference>
<dbReference type="InterPro" id="IPR009057">
    <property type="entry name" value="Homeodomain-like_sf"/>
</dbReference>